<evidence type="ECO:0000256" key="6">
    <source>
        <dbReference type="PROSITE-ProRule" id="PRU01373"/>
    </source>
</evidence>
<dbReference type="PANTHER" id="PTHR30582:SF33">
    <property type="entry name" value="EXPORTED PROTEIN"/>
    <property type="match status" value="1"/>
</dbReference>
<keyword evidence="2" id="KW-0808">Transferase</keyword>
<protein>
    <submittedName>
        <fullName evidence="10">Peptidoglycan-binding protein</fullName>
    </submittedName>
</protein>
<dbReference type="SUPFAM" id="SSF143985">
    <property type="entry name" value="L,D-transpeptidase pre-catalytic domain-like"/>
    <property type="match status" value="1"/>
</dbReference>
<evidence type="ECO:0000256" key="5">
    <source>
        <dbReference type="ARBA" id="ARBA00023316"/>
    </source>
</evidence>
<evidence type="ECO:0000256" key="4">
    <source>
        <dbReference type="ARBA" id="ARBA00022984"/>
    </source>
</evidence>
<dbReference type="GO" id="GO:0008360">
    <property type="term" value="P:regulation of cell shape"/>
    <property type="evidence" value="ECO:0007669"/>
    <property type="project" value="UniProtKB-UniRule"/>
</dbReference>
<dbReference type="GO" id="GO:0005576">
    <property type="term" value="C:extracellular region"/>
    <property type="evidence" value="ECO:0007669"/>
    <property type="project" value="TreeGrafter"/>
</dbReference>
<dbReference type="GO" id="GO:0016740">
    <property type="term" value="F:transferase activity"/>
    <property type="evidence" value="ECO:0007669"/>
    <property type="project" value="UniProtKB-KW"/>
</dbReference>
<feature type="region of interest" description="Disordered" evidence="7">
    <location>
        <begin position="480"/>
        <end position="515"/>
    </location>
</feature>
<dbReference type="Pfam" id="PF12229">
    <property type="entry name" value="PG_binding_4"/>
    <property type="match status" value="2"/>
</dbReference>
<evidence type="ECO:0000313" key="11">
    <source>
        <dbReference type="Proteomes" id="UP000216411"/>
    </source>
</evidence>
<dbReference type="Gene3D" id="2.40.440.10">
    <property type="entry name" value="L,D-transpeptidase catalytic domain-like"/>
    <property type="match status" value="1"/>
</dbReference>
<dbReference type="AlphaFoldDB" id="A0A371JEN1"/>
<comment type="pathway">
    <text evidence="1 6">Cell wall biogenesis; peptidoglycan biosynthesis.</text>
</comment>
<dbReference type="GO" id="GO:0071972">
    <property type="term" value="F:peptidoglycan L,D-transpeptidase activity"/>
    <property type="evidence" value="ECO:0007669"/>
    <property type="project" value="TreeGrafter"/>
</dbReference>
<feature type="active site" description="Proton donor/acceptor" evidence="6">
    <location>
        <position position="423"/>
    </location>
</feature>
<keyword evidence="11" id="KW-1185">Reference proteome</keyword>
<dbReference type="GO" id="GO:0071555">
    <property type="term" value="P:cell wall organization"/>
    <property type="evidence" value="ECO:0007669"/>
    <property type="project" value="UniProtKB-UniRule"/>
</dbReference>
<keyword evidence="8" id="KW-0472">Membrane</keyword>
<dbReference type="EMBL" id="NOKA02000021">
    <property type="protein sequence ID" value="RDY31127.1"/>
    <property type="molecule type" value="Genomic_DNA"/>
</dbReference>
<accession>A0A371JEN1</accession>
<evidence type="ECO:0000259" key="9">
    <source>
        <dbReference type="PROSITE" id="PS52029"/>
    </source>
</evidence>
<gene>
    <name evidence="10" type="ORF">CG710_011090</name>
</gene>
<dbReference type="RefSeq" id="WP_094376183.1">
    <property type="nucleotide sequence ID" value="NZ_NOKA02000021.1"/>
</dbReference>
<dbReference type="GO" id="GO:0018104">
    <property type="term" value="P:peptidoglycan-protein cross-linking"/>
    <property type="evidence" value="ECO:0007669"/>
    <property type="project" value="TreeGrafter"/>
</dbReference>
<dbReference type="Pfam" id="PF03734">
    <property type="entry name" value="YkuD"/>
    <property type="match status" value="1"/>
</dbReference>
<dbReference type="InterPro" id="IPR038054">
    <property type="entry name" value="LD_TPept-like_central_sf"/>
</dbReference>
<dbReference type="InterPro" id="IPR038063">
    <property type="entry name" value="Transpep_catalytic_dom"/>
</dbReference>
<evidence type="ECO:0000256" key="3">
    <source>
        <dbReference type="ARBA" id="ARBA00022960"/>
    </source>
</evidence>
<proteinExistence type="predicted"/>
<evidence type="ECO:0000256" key="7">
    <source>
        <dbReference type="SAM" id="MobiDB-lite"/>
    </source>
</evidence>
<dbReference type="OrthoDB" id="3176960at2"/>
<reference evidence="10 11" key="1">
    <citation type="journal article" date="2017" name="Genome Announc.">
        <title>Draft Genome Sequence of a Sporulating and Motile Strain of Lachnotalea glycerini Isolated from Water in Quebec City, Canada.</title>
        <authorList>
            <person name="Maheux A.F."/>
            <person name="Boudreau D.K."/>
            <person name="Berube E."/>
            <person name="Boissinot M."/>
            <person name="Raymond F."/>
            <person name="Brodeur S."/>
            <person name="Corbeil J."/>
            <person name="Isabel S."/>
            <person name="Omar R.F."/>
            <person name="Bergeron M.G."/>
        </authorList>
    </citation>
    <scope>NUCLEOTIDE SEQUENCE [LARGE SCALE GENOMIC DNA]</scope>
    <source>
        <strain evidence="10 11">CCRI-19302</strain>
    </source>
</reference>
<keyword evidence="8" id="KW-0812">Transmembrane</keyword>
<dbReference type="Proteomes" id="UP000216411">
    <property type="component" value="Unassembled WGS sequence"/>
</dbReference>
<evidence type="ECO:0000313" key="10">
    <source>
        <dbReference type="EMBL" id="RDY31127.1"/>
    </source>
</evidence>
<feature type="transmembrane region" description="Helical" evidence="8">
    <location>
        <begin position="21"/>
        <end position="42"/>
    </location>
</feature>
<feature type="domain" description="L,D-TPase catalytic" evidence="9">
    <location>
        <begin position="349"/>
        <end position="468"/>
    </location>
</feature>
<comment type="caution">
    <text evidence="10">The sequence shown here is derived from an EMBL/GenBank/DDBJ whole genome shotgun (WGS) entry which is preliminary data.</text>
</comment>
<keyword evidence="8" id="KW-1133">Transmembrane helix</keyword>
<feature type="active site" description="Nucleophile" evidence="6">
    <location>
        <position position="444"/>
    </location>
</feature>
<dbReference type="InterPro" id="IPR050979">
    <property type="entry name" value="LD-transpeptidase"/>
</dbReference>
<dbReference type="PANTHER" id="PTHR30582">
    <property type="entry name" value="L,D-TRANSPEPTIDASE"/>
    <property type="match status" value="1"/>
</dbReference>
<evidence type="ECO:0000256" key="2">
    <source>
        <dbReference type="ARBA" id="ARBA00022679"/>
    </source>
</evidence>
<evidence type="ECO:0000256" key="1">
    <source>
        <dbReference type="ARBA" id="ARBA00004752"/>
    </source>
</evidence>
<dbReference type="InterPro" id="IPR005490">
    <property type="entry name" value="LD_TPept_cat_dom"/>
</dbReference>
<dbReference type="UniPathway" id="UPA00219"/>
<evidence type="ECO:0000256" key="8">
    <source>
        <dbReference type="SAM" id="Phobius"/>
    </source>
</evidence>
<dbReference type="SUPFAM" id="SSF141523">
    <property type="entry name" value="L,D-transpeptidase catalytic domain-like"/>
    <property type="match status" value="1"/>
</dbReference>
<feature type="compositionally biased region" description="Low complexity" evidence="7">
    <location>
        <begin position="486"/>
        <end position="515"/>
    </location>
</feature>
<name>A0A371JEN1_9FIRM</name>
<sequence>MERRRKKKKTRNRRSQFNSKIVIITGVALLLIYLAGSLYYTWNFYNRTTINGVNCSNISTKSAEELISTQVREYTLTIEERDDATEQIKGEDIGLKIYFDGGLDSIKKKQNGFLWPIHFFTKDDYEIGTMLNYDKDLLESFYNYLNCFNEDYVIQPIDAHVSEYQDDGYTVVEETKGNLVKKDKLYEIIQNAVLALDSSVSIEKEDCYENPGVTMDNEALNNAVEQMNHLVSSKITYEFGDDQEVVDGEKIHKWINVDSDYNVSINQEDIKEFIDYIGKTYNTFGKVRTLKTSYDKTIQVSGGDYGWWLDRTTELSELTKAIQAGTQGVREPVYFQTAKQYGDDDVGNTYVEINLTAQHLFFYKDGNMVVDSDFVSGNLTKNYGTPVGTYPIQYRQKDATLVGEDYETSVSYWMPFNGNIGMHDASWRSDFGKDIYLKSGSHGCINLPPKVAKTIYEGISKGTAVIVYELPGTENYTVGSTATEASEQSNETQNDNSQTNETTQNNSTTSNTQTN</sequence>
<organism evidence="10 11">
    <name type="scientific">Lachnotalea glycerini</name>
    <dbReference type="NCBI Taxonomy" id="1763509"/>
    <lineage>
        <taxon>Bacteria</taxon>
        <taxon>Bacillati</taxon>
        <taxon>Bacillota</taxon>
        <taxon>Clostridia</taxon>
        <taxon>Lachnospirales</taxon>
        <taxon>Lachnospiraceae</taxon>
        <taxon>Lachnotalea</taxon>
    </lineage>
</organism>
<keyword evidence="5 6" id="KW-0961">Cell wall biogenesis/degradation</keyword>
<dbReference type="PROSITE" id="PS52029">
    <property type="entry name" value="LD_TPASE"/>
    <property type="match status" value="1"/>
</dbReference>
<keyword evidence="3 6" id="KW-0133">Cell shape</keyword>
<dbReference type="Gene3D" id="3.10.20.800">
    <property type="match status" value="1"/>
</dbReference>
<keyword evidence="4 6" id="KW-0573">Peptidoglycan synthesis</keyword>
<dbReference type="CDD" id="cd16913">
    <property type="entry name" value="YkuD_like"/>
    <property type="match status" value="1"/>
</dbReference>
<dbReference type="InterPro" id="IPR022029">
    <property type="entry name" value="YoaR-like_PG-bd"/>
</dbReference>